<name>A0A397XR68_BRACM</name>
<proteinExistence type="predicted"/>
<sequence>MISSSPAQISSSPTILRREALHLRSNLLFSSLNRRSNIGKRIQ</sequence>
<protein>
    <submittedName>
        <fullName evidence="1">Uncharacterized protein</fullName>
    </submittedName>
</protein>
<dbReference type="Proteomes" id="UP000264353">
    <property type="component" value="Chromosome A9"/>
</dbReference>
<dbReference type="EMBL" id="CM010636">
    <property type="protein sequence ID" value="RID43692.1"/>
    <property type="molecule type" value="Genomic_DNA"/>
</dbReference>
<organism evidence="1 2">
    <name type="scientific">Brassica campestris</name>
    <name type="common">Field mustard</name>
    <dbReference type="NCBI Taxonomy" id="3711"/>
    <lineage>
        <taxon>Eukaryota</taxon>
        <taxon>Viridiplantae</taxon>
        <taxon>Streptophyta</taxon>
        <taxon>Embryophyta</taxon>
        <taxon>Tracheophyta</taxon>
        <taxon>Spermatophyta</taxon>
        <taxon>Magnoliopsida</taxon>
        <taxon>eudicotyledons</taxon>
        <taxon>Gunneridae</taxon>
        <taxon>Pentapetalae</taxon>
        <taxon>rosids</taxon>
        <taxon>malvids</taxon>
        <taxon>Brassicales</taxon>
        <taxon>Brassicaceae</taxon>
        <taxon>Brassiceae</taxon>
        <taxon>Brassica</taxon>
    </lineage>
</organism>
<gene>
    <name evidence="1" type="ORF">BRARA_I00539</name>
</gene>
<reference evidence="1 2" key="1">
    <citation type="submission" date="2018-06" db="EMBL/GenBank/DDBJ databases">
        <title>WGS assembly of Brassica rapa FPsc.</title>
        <authorList>
            <person name="Bowman J."/>
            <person name="Kohchi T."/>
            <person name="Yamato K."/>
            <person name="Jenkins J."/>
            <person name="Shu S."/>
            <person name="Ishizaki K."/>
            <person name="Yamaoka S."/>
            <person name="Nishihama R."/>
            <person name="Nakamura Y."/>
            <person name="Berger F."/>
            <person name="Adam C."/>
            <person name="Aki S."/>
            <person name="Althoff F."/>
            <person name="Araki T."/>
            <person name="Arteaga-Vazquez M."/>
            <person name="Balasubrmanian S."/>
            <person name="Bauer D."/>
            <person name="Boehm C."/>
            <person name="Briginshaw L."/>
            <person name="Caballero-Perez J."/>
            <person name="Catarino B."/>
            <person name="Chen F."/>
            <person name="Chiyoda S."/>
            <person name="Chovatia M."/>
            <person name="Davies K."/>
            <person name="Delmans M."/>
            <person name="Demura T."/>
            <person name="Dierschke T."/>
            <person name="Dolan L."/>
            <person name="Dorantes-Acosta A."/>
            <person name="Eklund D."/>
            <person name="Florent S."/>
            <person name="Flores-Sandoval E."/>
            <person name="Fujiyama A."/>
            <person name="Fukuzawa H."/>
            <person name="Galik B."/>
            <person name="Grimanelli D."/>
            <person name="Grimwood J."/>
            <person name="Grossniklaus U."/>
            <person name="Hamada T."/>
            <person name="Haseloff J."/>
            <person name="Hetherington A."/>
            <person name="Higo A."/>
            <person name="Hirakawa Y."/>
            <person name="Hundley H."/>
            <person name="Ikeda Y."/>
            <person name="Inoue K."/>
            <person name="Inoue S."/>
            <person name="Ishida S."/>
            <person name="Jia Q."/>
            <person name="Kakita M."/>
            <person name="Kanazawa T."/>
            <person name="Kawai Y."/>
            <person name="Kawashima T."/>
            <person name="Kennedy M."/>
            <person name="Kinose K."/>
            <person name="Kinoshita T."/>
            <person name="Kohara Y."/>
            <person name="Koide E."/>
            <person name="Komatsu K."/>
            <person name="Kopischke S."/>
            <person name="Kubo M."/>
            <person name="Kyozuka J."/>
            <person name="Lagercrantz U."/>
            <person name="Lin S."/>
            <person name="Lindquist E."/>
            <person name="Lipzen A."/>
            <person name="Lu C."/>
            <person name="Luna E."/>
            <person name="Martienssen R."/>
            <person name="Minamino N."/>
            <person name="Mizutani M."/>
            <person name="Mizutani M."/>
            <person name="Mochizuki N."/>
            <person name="Monte I."/>
            <person name="Mosher R."/>
            <person name="Nagasaki H."/>
            <person name="Nakagami H."/>
            <person name="Naramoto S."/>
            <person name="Nishitani K."/>
            <person name="Ohtani M."/>
            <person name="Okamoto T."/>
            <person name="Okumura M."/>
            <person name="Phillips J."/>
            <person name="Pollak B."/>
            <person name="Reinders A."/>
            <person name="Roevekamp M."/>
            <person name="Sano R."/>
            <person name="Sawa S."/>
            <person name="Schmid M."/>
            <person name="Shirakawa M."/>
            <person name="Solano R."/>
            <person name="Spunde A."/>
            <person name="Suetsugu N."/>
            <person name="Sugano S."/>
            <person name="Sugiyama A."/>
            <person name="Sun R."/>
            <person name="Suzuki Y."/>
            <person name="Takenaka M."/>
            <person name="Takezawa D."/>
            <person name="Tomogane H."/>
            <person name="Tsuzuki M."/>
            <person name="Ueda T."/>
            <person name="Umeda M."/>
            <person name="Ward J."/>
            <person name="Watanabe Y."/>
            <person name="Yazaki K."/>
            <person name="Yokoyama R."/>
            <person name="Yoshitake Y."/>
            <person name="Yotsui I."/>
            <person name="Zachgo S."/>
            <person name="Schmutz J."/>
        </authorList>
    </citation>
    <scope>NUCLEOTIDE SEQUENCE [LARGE SCALE GENOMIC DNA]</scope>
    <source>
        <strain evidence="2">cv. B-3</strain>
    </source>
</reference>
<accession>A0A397XR68</accession>
<dbReference type="AlphaFoldDB" id="A0A397XR68"/>
<evidence type="ECO:0000313" key="1">
    <source>
        <dbReference type="EMBL" id="RID43692.1"/>
    </source>
</evidence>
<evidence type="ECO:0000313" key="2">
    <source>
        <dbReference type="Proteomes" id="UP000264353"/>
    </source>
</evidence>